<reference evidence="1 2" key="1">
    <citation type="submission" date="2024-11" db="EMBL/GenBank/DDBJ databases">
        <title>Adaptive evolution of stress response genes in parasites aligns with host niche diversity.</title>
        <authorList>
            <person name="Hahn C."/>
            <person name="Resl P."/>
        </authorList>
    </citation>
    <scope>NUCLEOTIDE SEQUENCE [LARGE SCALE GENOMIC DNA]</scope>
    <source>
        <strain evidence="1">EGGRZ-B1_66</strain>
        <tissue evidence="1">Body</tissue>
    </source>
</reference>
<proteinExistence type="predicted"/>
<comment type="caution">
    <text evidence="1">The sequence shown here is derived from an EMBL/GenBank/DDBJ whole genome shotgun (WGS) entry which is preliminary data.</text>
</comment>
<evidence type="ECO:0000313" key="2">
    <source>
        <dbReference type="Proteomes" id="UP001626550"/>
    </source>
</evidence>
<dbReference type="AlphaFoldDB" id="A0ABD2PVB8"/>
<evidence type="ECO:0000313" key="1">
    <source>
        <dbReference type="EMBL" id="KAL3311023.1"/>
    </source>
</evidence>
<accession>A0ABD2PVB8</accession>
<dbReference type="Proteomes" id="UP001626550">
    <property type="component" value="Unassembled WGS sequence"/>
</dbReference>
<name>A0ABD2PVB8_9PLAT</name>
<organism evidence="1 2">
    <name type="scientific">Cichlidogyrus casuarinus</name>
    <dbReference type="NCBI Taxonomy" id="1844966"/>
    <lineage>
        <taxon>Eukaryota</taxon>
        <taxon>Metazoa</taxon>
        <taxon>Spiralia</taxon>
        <taxon>Lophotrochozoa</taxon>
        <taxon>Platyhelminthes</taxon>
        <taxon>Monogenea</taxon>
        <taxon>Monopisthocotylea</taxon>
        <taxon>Dactylogyridea</taxon>
        <taxon>Ancyrocephalidae</taxon>
        <taxon>Cichlidogyrus</taxon>
    </lineage>
</organism>
<gene>
    <name evidence="1" type="ORF">Ciccas_010404</name>
</gene>
<sequence length="116" mass="12413">MDNKSQLGASAGSLLQALANGSQKRSAWTVRSCNCRCSCSDAAPLRVGQDSSSMNYQQLLALQAAPSANYYPYSHLQTVKMPARGIVCCPPLQYSYQPAHQVSCSAESINKLSALP</sequence>
<keyword evidence="2" id="KW-1185">Reference proteome</keyword>
<dbReference type="EMBL" id="JBJKFK010002493">
    <property type="protein sequence ID" value="KAL3311023.1"/>
    <property type="molecule type" value="Genomic_DNA"/>
</dbReference>
<protein>
    <submittedName>
        <fullName evidence="1">Uncharacterized protein</fullName>
    </submittedName>
</protein>